<organism evidence="4 5">
    <name type="scientific">Lentithecium fluviatile CBS 122367</name>
    <dbReference type="NCBI Taxonomy" id="1168545"/>
    <lineage>
        <taxon>Eukaryota</taxon>
        <taxon>Fungi</taxon>
        <taxon>Dikarya</taxon>
        <taxon>Ascomycota</taxon>
        <taxon>Pezizomycotina</taxon>
        <taxon>Dothideomycetes</taxon>
        <taxon>Pleosporomycetidae</taxon>
        <taxon>Pleosporales</taxon>
        <taxon>Massarineae</taxon>
        <taxon>Lentitheciaceae</taxon>
        <taxon>Lentithecium</taxon>
    </lineage>
</organism>
<dbReference type="Gene3D" id="3.40.50.1240">
    <property type="entry name" value="Phosphoglycerate mutase-like"/>
    <property type="match status" value="1"/>
</dbReference>
<protein>
    <submittedName>
        <fullName evidence="4">Phosphoglycerate mutase-like protein</fullName>
    </submittedName>
</protein>
<keyword evidence="1" id="KW-0378">Hydrolase</keyword>
<dbReference type="InterPro" id="IPR051695">
    <property type="entry name" value="Phosphoglycerate_Mutase"/>
</dbReference>
<dbReference type="PANTHER" id="PTHR46517">
    <property type="entry name" value="FRUCTOSE-2,6-BISPHOSPHATASE TIGAR"/>
    <property type="match status" value="1"/>
</dbReference>
<evidence type="ECO:0000256" key="3">
    <source>
        <dbReference type="SAM" id="MobiDB-lite"/>
    </source>
</evidence>
<proteinExistence type="predicted"/>
<dbReference type="InterPro" id="IPR029033">
    <property type="entry name" value="His_PPase_superfam"/>
</dbReference>
<sequence>MAKRLTLFLIRHGETVDNVAQVYAGSKDSALTNHGYQQATRLGQHLSALGWAFTHIFSSHLQRAAKTAGLIREAQLAAVADHGSPRTVPNVVRLPVLMEQDFGFYEGKKFYERPPDFKGTGKEHHRQTHKDVEGFVDIESKESLARRADAFLDGHLMPIIQEATEHTQQVIAVVSHGIMLSALWKRLLLRLPPRSVTLSTELAATPRPPLEHLGGWSNTGYLELYMTQMISQRVVESAGALPPMSAKPPAVGPHAPAAGTDDPDVVVSQAATSAPVALAACSLAQTVPPPMVASHPTPVKVAHGWTTIIETINGKDHLRTLKRTGGGVGSSRHDASQKNIDSFFKRRKVD</sequence>
<dbReference type="GO" id="GO:0005829">
    <property type="term" value="C:cytosol"/>
    <property type="evidence" value="ECO:0007669"/>
    <property type="project" value="TreeGrafter"/>
</dbReference>
<evidence type="ECO:0000256" key="2">
    <source>
        <dbReference type="PIRSR" id="PIRSR613078-2"/>
    </source>
</evidence>
<evidence type="ECO:0000256" key="1">
    <source>
        <dbReference type="ARBA" id="ARBA00022801"/>
    </source>
</evidence>
<dbReference type="Pfam" id="PF00300">
    <property type="entry name" value="His_Phos_1"/>
    <property type="match status" value="1"/>
</dbReference>
<dbReference type="Proteomes" id="UP000799291">
    <property type="component" value="Unassembled WGS sequence"/>
</dbReference>
<gene>
    <name evidence="4" type="ORF">K458DRAFT_439940</name>
</gene>
<keyword evidence="5" id="KW-1185">Reference proteome</keyword>
<dbReference type="InterPro" id="IPR001345">
    <property type="entry name" value="PG/BPGM_mutase_AS"/>
</dbReference>
<reference evidence="4" key="1">
    <citation type="journal article" date="2020" name="Stud. Mycol.">
        <title>101 Dothideomycetes genomes: a test case for predicting lifestyles and emergence of pathogens.</title>
        <authorList>
            <person name="Haridas S."/>
            <person name="Albert R."/>
            <person name="Binder M."/>
            <person name="Bloem J."/>
            <person name="Labutti K."/>
            <person name="Salamov A."/>
            <person name="Andreopoulos B."/>
            <person name="Baker S."/>
            <person name="Barry K."/>
            <person name="Bills G."/>
            <person name="Bluhm B."/>
            <person name="Cannon C."/>
            <person name="Castanera R."/>
            <person name="Culley D."/>
            <person name="Daum C."/>
            <person name="Ezra D."/>
            <person name="Gonzalez J."/>
            <person name="Henrissat B."/>
            <person name="Kuo A."/>
            <person name="Liang C."/>
            <person name="Lipzen A."/>
            <person name="Lutzoni F."/>
            <person name="Magnuson J."/>
            <person name="Mondo S."/>
            <person name="Nolan M."/>
            <person name="Ohm R."/>
            <person name="Pangilinan J."/>
            <person name="Park H.-J."/>
            <person name="Ramirez L."/>
            <person name="Alfaro M."/>
            <person name="Sun H."/>
            <person name="Tritt A."/>
            <person name="Yoshinaga Y."/>
            <person name="Zwiers L.-H."/>
            <person name="Turgeon B."/>
            <person name="Goodwin S."/>
            <person name="Spatafora J."/>
            <person name="Crous P."/>
            <person name="Grigoriev I."/>
        </authorList>
    </citation>
    <scope>NUCLEOTIDE SEQUENCE</scope>
    <source>
        <strain evidence="4">CBS 122367</strain>
    </source>
</reference>
<dbReference type="GO" id="GO:0004331">
    <property type="term" value="F:fructose-2,6-bisphosphate 2-phosphatase activity"/>
    <property type="evidence" value="ECO:0007669"/>
    <property type="project" value="TreeGrafter"/>
</dbReference>
<dbReference type="PANTHER" id="PTHR46517:SF1">
    <property type="entry name" value="FRUCTOSE-2,6-BISPHOSPHATASE TIGAR"/>
    <property type="match status" value="1"/>
</dbReference>
<dbReference type="PROSITE" id="PS00175">
    <property type="entry name" value="PG_MUTASE"/>
    <property type="match status" value="1"/>
</dbReference>
<feature type="binding site" evidence="2">
    <location>
        <position position="63"/>
    </location>
    <ligand>
        <name>substrate</name>
    </ligand>
</feature>
<evidence type="ECO:0000313" key="4">
    <source>
        <dbReference type="EMBL" id="KAF2689712.1"/>
    </source>
</evidence>
<name>A0A6G1JGM9_9PLEO</name>
<accession>A0A6G1JGM9</accession>
<dbReference type="AlphaFoldDB" id="A0A6G1JGM9"/>
<dbReference type="OrthoDB" id="354304at2759"/>
<dbReference type="InterPro" id="IPR013078">
    <property type="entry name" value="His_Pase_superF_clade-1"/>
</dbReference>
<dbReference type="SMART" id="SM00855">
    <property type="entry name" value="PGAM"/>
    <property type="match status" value="1"/>
</dbReference>
<dbReference type="GO" id="GO:0045820">
    <property type="term" value="P:negative regulation of glycolytic process"/>
    <property type="evidence" value="ECO:0007669"/>
    <property type="project" value="TreeGrafter"/>
</dbReference>
<feature type="binding site" evidence="2">
    <location>
        <begin position="11"/>
        <end position="18"/>
    </location>
    <ligand>
        <name>substrate</name>
    </ligand>
</feature>
<dbReference type="SUPFAM" id="SSF53254">
    <property type="entry name" value="Phosphoglycerate mutase-like"/>
    <property type="match status" value="1"/>
</dbReference>
<dbReference type="GO" id="GO:0043456">
    <property type="term" value="P:regulation of pentose-phosphate shunt"/>
    <property type="evidence" value="ECO:0007669"/>
    <property type="project" value="TreeGrafter"/>
</dbReference>
<feature type="region of interest" description="Disordered" evidence="3">
    <location>
        <begin position="323"/>
        <end position="350"/>
    </location>
</feature>
<evidence type="ECO:0000313" key="5">
    <source>
        <dbReference type="Proteomes" id="UP000799291"/>
    </source>
</evidence>
<dbReference type="EMBL" id="MU005572">
    <property type="protein sequence ID" value="KAF2689712.1"/>
    <property type="molecule type" value="Genomic_DNA"/>
</dbReference>
<dbReference type="CDD" id="cd07067">
    <property type="entry name" value="HP_PGM_like"/>
    <property type="match status" value="1"/>
</dbReference>